<feature type="region of interest" description="Disordered" evidence="7">
    <location>
        <begin position="160"/>
        <end position="210"/>
    </location>
</feature>
<dbReference type="InterPro" id="IPR046347">
    <property type="entry name" value="bZIP_sf"/>
</dbReference>
<dbReference type="SUPFAM" id="SSF57959">
    <property type="entry name" value="Leucine zipper domain"/>
    <property type="match status" value="1"/>
</dbReference>
<keyword evidence="2" id="KW-0805">Transcription regulation</keyword>
<dbReference type="STRING" id="268475.A0A0V1HEM3"/>
<evidence type="ECO:0000256" key="7">
    <source>
        <dbReference type="SAM" id="MobiDB-lite"/>
    </source>
</evidence>
<keyword evidence="10" id="KW-1185">Reference proteome</keyword>
<evidence type="ECO:0000256" key="3">
    <source>
        <dbReference type="ARBA" id="ARBA00023125"/>
    </source>
</evidence>
<feature type="domain" description="BZIP" evidence="8">
    <location>
        <begin position="699"/>
        <end position="759"/>
    </location>
</feature>
<dbReference type="Gene3D" id="1.20.5.170">
    <property type="match status" value="1"/>
</dbReference>
<dbReference type="GO" id="GO:0003677">
    <property type="term" value="F:DNA binding"/>
    <property type="evidence" value="ECO:0007669"/>
    <property type="project" value="UniProtKB-KW"/>
</dbReference>
<feature type="region of interest" description="Disordered" evidence="7">
    <location>
        <begin position="1"/>
        <end position="32"/>
    </location>
</feature>
<keyword evidence="4" id="KW-0804">Transcription</keyword>
<evidence type="ECO:0000313" key="9">
    <source>
        <dbReference type="EMBL" id="KRZ09150.1"/>
    </source>
</evidence>
<dbReference type="FunFam" id="1.20.5.170:FF:000025">
    <property type="entry name" value="nuclear factor interleukin-3-regulated protein-like"/>
    <property type="match status" value="1"/>
</dbReference>
<keyword evidence="5" id="KW-0539">Nucleus</keyword>
<keyword evidence="3" id="KW-0238">DNA-binding</keyword>
<feature type="compositionally biased region" description="Low complexity" evidence="7">
    <location>
        <begin position="559"/>
        <end position="587"/>
    </location>
</feature>
<keyword evidence="6" id="KW-0175">Coiled coil</keyword>
<organism evidence="9 10">
    <name type="scientific">Trichinella zimbabwensis</name>
    <dbReference type="NCBI Taxonomy" id="268475"/>
    <lineage>
        <taxon>Eukaryota</taxon>
        <taxon>Metazoa</taxon>
        <taxon>Ecdysozoa</taxon>
        <taxon>Nematoda</taxon>
        <taxon>Enoplea</taxon>
        <taxon>Dorylaimia</taxon>
        <taxon>Trichinellida</taxon>
        <taxon>Trichinellidae</taxon>
        <taxon>Trichinella</taxon>
    </lineage>
</organism>
<evidence type="ECO:0000259" key="8">
    <source>
        <dbReference type="PROSITE" id="PS50217"/>
    </source>
</evidence>
<feature type="compositionally biased region" description="Polar residues" evidence="7">
    <location>
        <begin position="1"/>
        <end position="12"/>
    </location>
</feature>
<dbReference type="SMART" id="SM00338">
    <property type="entry name" value="BRLZ"/>
    <property type="match status" value="1"/>
</dbReference>
<feature type="compositionally biased region" description="Low complexity" evidence="7">
    <location>
        <begin position="336"/>
        <end position="351"/>
    </location>
</feature>
<feature type="region of interest" description="Disordered" evidence="7">
    <location>
        <begin position="521"/>
        <end position="697"/>
    </location>
</feature>
<evidence type="ECO:0000256" key="1">
    <source>
        <dbReference type="ARBA" id="ARBA00006079"/>
    </source>
</evidence>
<accession>A0A0V1HEM3</accession>
<dbReference type="InterPro" id="IPR004827">
    <property type="entry name" value="bZIP"/>
</dbReference>
<dbReference type="AlphaFoldDB" id="A0A0V1HEM3"/>
<comment type="similarity">
    <text evidence="1">Belongs to the bZIP family. NFIL3 subfamily.</text>
</comment>
<dbReference type="GO" id="GO:0003700">
    <property type="term" value="F:DNA-binding transcription factor activity"/>
    <property type="evidence" value="ECO:0007669"/>
    <property type="project" value="InterPro"/>
</dbReference>
<dbReference type="Proteomes" id="UP000055024">
    <property type="component" value="Unassembled WGS sequence"/>
</dbReference>
<feature type="region of interest" description="Disordered" evidence="7">
    <location>
        <begin position="474"/>
        <end position="501"/>
    </location>
</feature>
<feature type="coiled-coil region" evidence="6">
    <location>
        <begin position="731"/>
        <end position="758"/>
    </location>
</feature>
<reference evidence="9 10" key="1">
    <citation type="submission" date="2015-01" db="EMBL/GenBank/DDBJ databases">
        <title>Evolution of Trichinella species and genotypes.</title>
        <authorList>
            <person name="Korhonen P.K."/>
            <person name="Edoardo P."/>
            <person name="Giuseppe L.R."/>
            <person name="Gasser R.B."/>
        </authorList>
    </citation>
    <scope>NUCLEOTIDE SEQUENCE [LARGE SCALE GENOMIC DNA]</scope>
    <source>
        <strain evidence="9">ISS1029</strain>
    </source>
</reference>
<dbReference type="Pfam" id="PF07716">
    <property type="entry name" value="bZIP_2"/>
    <property type="match status" value="1"/>
</dbReference>
<evidence type="ECO:0000256" key="2">
    <source>
        <dbReference type="ARBA" id="ARBA00023015"/>
    </source>
</evidence>
<feature type="compositionally biased region" description="Polar residues" evidence="7">
    <location>
        <begin position="654"/>
        <end position="667"/>
    </location>
</feature>
<dbReference type="EMBL" id="JYDP01000076">
    <property type="protein sequence ID" value="KRZ09150.1"/>
    <property type="molecule type" value="Genomic_DNA"/>
</dbReference>
<evidence type="ECO:0000256" key="4">
    <source>
        <dbReference type="ARBA" id="ARBA00023163"/>
    </source>
</evidence>
<proteinExistence type="inferred from homology"/>
<feature type="compositionally biased region" description="Low complexity" evidence="7">
    <location>
        <begin position="605"/>
        <end position="640"/>
    </location>
</feature>
<feature type="region of interest" description="Disordered" evidence="7">
    <location>
        <begin position="336"/>
        <end position="361"/>
    </location>
</feature>
<comment type="caution">
    <text evidence="9">The sequence shown here is derived from an EMBL/GenBank/DDBJ whole genome shotgun (WGS) entry which is preliminary data.</text>
</comment>
<evidence type="ECO:0000256" key="6">
    <source>
        <dbReference type="SAM" id="Coils"/>
    </source>
</evidence>
<dbReference type="OrthoDB" id="6022300at2759"/>
<dbReference type="PANTHER" id="PTHR20916:SF18">
    <property type="entry name" value="IPT_TIG DOMAIN-CONTAINING PROTEIN"/>
    <property type="match status" value="1"/>
</dbReference>
<protein>
    <submittedName>
        <fullName evidence="9">Hepatic leukemia factor</fullName>
    </submittedName>
</protein>
<evidence type="ECO:0000256" key="5">
    <source>
        <dbReference type="ARBA" id="ARBA00023242"/>
    </source>
</evidence>
<feature type="compositionally biased region" description="Low complexity" evidence="7">
    <location>
        <begin position="166"/>
        <end position="188"/>
    </location>
</feature>
<feature type="compositionally biased region" description="Basic and acidic residues" evidence="7">
    <location>
        <begin position="101"/>
        <end position="121"/>
    </location>
</feature>
<name>A0A0V1HEM3_9BILA</name>
<evidence type="ECO:0000313" key="10">
    <source>
        <dbReference type="Proteomes" id="UP000055024"/>
    </source>
</evidence>
<feature type="compositionally biased region" description="Polar residues" evidence="7">
    <location>
        <begin position="352"/>
        <end position="361"/>
    </location>
</feature>
<feature type="compositionally biased region" description="Low complexity" evidence="7">
    <location>
        <begin position="668"/>
        <end position="681"/>
    </location>
</feature>
<dbReference type="CDD" id="cd14695">
    <property type="entry name" value="bZIP_HLF"/>
    <property type="match status" value="1"/>
</dbReference>
<gene>
    <name evidence="9" type="primary">HLF</name>
    <name evidence="9" type="ORF">T11_8944</name>
</gene>
<feature type="region of interest" description="Disordered" evidence="7">
    <location>
        <begin position="72"/>
        <end position="91"/>
    </location>
</feature>
<sequence length="762" mass="81940">MVQISHNSTNHPSIHPSFHPSEQNGLGARHSCGTGYKQVTQFSGPDRTEREIAAAAAAAAVAADRLSLMAEVPASESERSPITTTTTTTTTAVVVVDEAEEKPKSDTGEEHFQQQAKEEKLNNQLSKENFLQSNSTNTSNGTSAKVTAPTIGLTSISAPLHHHRQSNSSSSGSSNSNNSNSNNNNNNNMTSCQDNLISPHPHDSGIAADLDDTTQSATPLNLTMKKKRRVDNLDSLRATFANRSQQIMENNGKINHNNNNHLPIARQLQQQQLLLNGTASTTVSKSAFEAVSNAALFSHEVNMPSALTAALSSTPASPLLLNRLLPFTFLPNGGSFTNPNTNTTNNNNNQNLPSQSASASTTVHSPFNVQDLLFGGYFTAMPTTTTTGKQQRPFKAYNPMDPMSALQINGLNFTSVNGGTAGAALLGTMPVGSVSTAQYLTEHLLHPYRQYLHHQQQLKAVLGLGTGRGASAASQAVVRTKSTEITSTPTPTPEVNGRCASRASSLPLQLAGEIASLLNVDNRGNHSTSGAQMPPSPPEVTSTSHPHTDLQHLPNVSDQQQQQQQHGNNVQAKKSQQQHQQKAQKQQKAPKRDNTNNNKARRPDQQQQQQPGGRPASSSSTGSSNNGRSSSSVAANGLSSPAVSDEQRQREESNTAASVATIPTAQLNGNSNNNNNNNNNNAGMGSKRKGRLQTEPLKDEAYWERRRKNNEAAKRSRDARRAKEDEIAVRAALLEQENMRLRIEVAALKAETEKLRQMLLTG</sequence>
<dbReference type="PROSITE" id="PS50217">
    <property type="entry name" value="BZIP"/>
    <property type="match status" value="1"/>
</dbReference>
<feature type="region of interest" description="Disordered" evidence="7">
    <location>
        <begin position="100"/>
        <end position="122"/>
    </location>
</feature>
<dbReference type="PANTHER" id="PTHR20916">
    <property type="entry name" value="CYSTEINE AND GLYCINE-RICH PROTEIN 2 BINDING PROTEIN"/>
    <property type="match status" value="1"/>
</dbReference>